<sequence length="127" mass="14385">MKAICRVRINVAIGLYKLLQNQHRLLCPTDWRLECQQTTSERQGTLHDSQTIPSANSSIRTYLNTPRVYFSYASYAPDRNSPEQSGRLISDPLAQLLPRGKRNAPPRAHTMLAPARRSSNSTLDARH</sequence>
<feature type="non-terminal residue" evidence="2">
    <location>
        <position position="127"/>
    </location>
</feature>
<organism evidence="2 3">
    <name type="scientific">Alternaria alternata</name>
    <name type="common">Alternaria rot fungus</name>
    <name type="synonym">Torula alternata</name>
    <dbReference type="NCBI Taxonomy" id="5599"/>
    <lineage>
        <taxon>Eukaryota</taxon>
        <taxon>Fungi</taxon>
        <taxon>Dikarya</taxon>
        <taxon>Ascomycota</taxon>
        <taxon>Pezizomycotina</taxon>
        <taxon>Dothideomycetes</taxon>
        <taxon>Pleosporomycetidae</taxon>
        <taxon>Pleosporales</taxon>
        <taxon>Pleosporineae</taxon>
        <taxon>Pleosporaceae</taxon>
        <taxon>Alternaria</taxon>
        <taxon>Alternaria sect. Alternaria</taxon>
        <taxon>Alternaria alternata complex</taxon>
    </lineage>
</organism>
<protein>
    <submittedName>
        <fullName evidence="2">Uncharacterized protein</fullName>
    </submittedName>
</protein>
<evidence type="ECO:0000256" key="1">
    <source>
        <dbReference type="SAM" id="MobiDB-lite"/>
    </source>
</evidence>
<dbReference type="EMBL" id="KV441472">
    <property type="protein sequence ID" value="OAG23609.1"/>
    <property type="molecule type" value="Genomic_DNA"/>
</dbReference>
<dbReference type="KEGG" id="aalt:CC77DRAFT_1017266"/>
<accession>A0A177DXU7</accession>
<feature type="compositionally biased region" description="Polar residues" evidence="1">
    <location>
        <begin position="117"/>
        <end position="127"/>
    </location>
</feature>
<evidence type="ECO:0000313" key="2">
    <source>
        <dbReference type="EMBL" id="OAG23609.1"/>
    </source>
</evidence>
<reference evidence="2 3" key="1">
    <citation type="submission" date="2016-05" db="EMBL/GenBank/DDBJ databases">
        <title>Comparative analysis of secretome profiles of manganese(II)-oxidizing ascomycete fungi.</title>
        <authorList>
            <consortium name="DOE Joint Genome Institute"/>
            <person name="Zeiner C.A."/>
            <person name="Purvine S.O."/>
            <person name="Zink E.M."/>
            <person name="Wu S."/>
            <person name="Pasa-Tolic L."/>
            <person name="Chaput D.L."/>
            <person name="Haridas S."/>
            <person name="Grigoriev I.V."/>
            <person name="Santelli C.M."/>
            <person name="Hansel C.M."/>
        </authorList>
    </citation>
    <scope>NUCLEOTIDE SEQUENCE [LARGE SCALE GENOMIC DNA]</scope>
    <source>
        <strain evidence="2 3">SRC1lrK2f</strain>
    </source>
</reference>
<dbReference type="AlphaFoldDB" id="A0A177DXU7"/>
<keyword evidence="3" id="KW-1185">Reference proteome</keyword>
<dbReference type="GeneID" id="29109964"/>
<gene>
    <name evidence="2" type="ORF">CC77DRAFT_1017266</name>
</gene>
<feature type="region of interest" description="Disordered" evidence="1">
    <location>
        <begin position="75"/>
        <end position="127"/>
    </location>
</feature>
<dbReference type="VEuPathDB" id="FungiDB:CC77DRAFT_1017266"/>
<name>A0A177DXU7_ALTAL</name>
<evidence type="ECO:0000313" key="3">
    <source>
        <dbReference type="Proteomes" id="UP000077248"/>
    </source>
</evidence>
<dbReference type="Proteomes" id="UP000077248">
    <property type="component" value="Unassembled WGS sequence"/>
</dbReference>
<dbReference type="RefSeq" id="XP_018389030.1">
    <property type="nucleotide sequence ID" value="XM_018524370.1"/>
</dbReference>
<proteinExistence type="predicted"/>